<keyword evidence="1" id="KW-0175">Coiled coil</keyword>
<evidence type="ECO:0000256" key="1">
    <source>
        <dbReference type="SAM" id="Coils"/>
    </source>
</evidence>
<dbReference type="RefSeq" id="WP_096892930.1">
    <property type="nucleotide sequence ID" value="NZ_BAOS01000004.1"/>
</dbReference>
<keyword evidence="4" id="KW-1185">Reference proteome</keyword>
<comment type="caution">
    <text evidence="3">The sequence shown here is derived from an EMBL/GenBank/DDBJ whole genome shotgun (WGS) entry which is preliminary data.</text>
</comment>
<dbReference type="Proteomes" id="UP000218542">
    <property type="component" value="Unassembled WGS sequence"/>
</dbReference>
<gene>
    <name evidence="3" type="ORF">SCALIN_C04_0290</name>
</gene>
<sequence length="311" mass="35352">MLKIDYSPRKYILKLLCLATLLFNGCLALKSNPSKSVYTEIQKRNTDKTIATYDIPITDANKSTNKVPSVLEKKYLSDEHSIDTETEVSIEPLSIQEKVNKLEARLKAEEEERQKTNIHVQSLIKKISDLQKSKDDAEKYFANTRKKLEAENKIILKRIKKISTKSKGATDRETQGSGYLSDGSTIGLGIIDGGEEIIALEKIKRLENRLNAEKDKTKALNEELSTLQAAKESAESNFANTRKELEEKNNELLEKINELDSKLEELESRAIAAEQELVPIKKELLKTQISETKAQQQLYKLKIQNLKEDEE</sequence>
<reference evidence="3 4" key="1">
    <citation type="journal article" date="2017" name="Environ. Microbiol. Rep.">
        <title>Genetic diversity of marine anaerobic ammonium-oxidizing bacteria as revealed by genomic and proteomic analyses of 'Candidatus Scalindua japonica'.</title>
        <authorList>
            <person name="Oshiki M."/>
            <person name="Mizuto K."/>
            <person name="Kimura Z."/>
            <person name="Kindaichi T."/>
            <person name="Satoh H."/>
            <person name="Okabe S."/>
        </authorList>
    </citation>
    <scope>NUCLEOTIDE SEQUENCE [LARGE SCALE GENOMIC DNA]</scope>
    <source>
        <strain evidence="4">husup-a2</strain>
    </source>
</reference>
<dbReference type="AlphaFoldDB" id="A0A286TV86"/>
<dbReference type="OrthoDB" id="9928170at2"/>
<feature type="coiled-coil region" evidence="1">
    <location>
        <begin position="196"/>
        <end position="309"/>
    </location>
</feature>
<keyword evidence="2" id="KW-0732">Signal</keyword>
<protein>
    <submittedName>
        <fullName evidence="3">ATPases</fullName>
    </submittedName>
</protein>
<feature type="signal peptide" evidence="2">
    <location>
        <begin position="1"/>
        <end position="30"/>
    </location>
</feature>
<dbReference type="EMBL" id="BAOS01000004">
    <property type="protein sequence ID" value="GAX59802.1"/>
    <property type="molecule type" value="Genomic_DNA"/>
</dbReference>
<feature type="coiled-coil region" evidence="1">
    <location>
        <begin position="99"/>
        <end position="165"/>
    </location>
</feature>
<organism evidence="3 4">
    <name type="scientific">Candidatus Scalindua japonica</name>
    <dbReference type="NCBI Taxonomy" id="1284222"/>
    <lineage>
        <taxon>Bacteria</taxon>
        <taxon>Pseudomonadati</taxon>
        <taxon>Planctomycetota</taxon>
        <taxon>Candidatus Brocadiia</taxon>
        <taxon>Candidatus Brocadiales</taxon>
        <taxon>Candidatus Scalinduaceae</taxon>
        <taxon>Candidatus Scalindua</taxon>
    </lineage>
</organism>
<name>A0A286TV86_9BACT</name>
<evidence type="ECO:0000313" key="3">
    <source>
        <dbReference type="EMBL" id="GAX59802.1"/>
    </source>
</evidence>
<proteinExistence type="predicted"/>
<feature type="chain" id="PRO_5013058321" evidence="2">
    <location>
        <begin position="31"/>
        <end position="311"/>
    </location>
</feature>
<accession>A0A286TV86</accession>
<evidence type="ECO:0000313" key="4">
    <source>
        <dbReference type="Proteomes" id="UP000218542"/>
    </source>
</evidence>
<evidence type="ECO:0000256" key="2">
    <source>
        <dbReference type="SAM" id="SignalP"/>
    </source>
</evidence>